<protein>
    <submittedName>
        <fullName evidence="3">Acetyltransferase (GNAT) family protein</fullName>
    </submittedName>
</protein>
<gene>
    <name evidence="2" type="ORF">LES8486_01446</name>
    <name evidence="3" type="ORF">LES9216_01593</name>
</gene>
<reference evidence="3 4" key="2">
    <citation type="submission" date="2018-02" db="EMBL/GenBank/DDBJ databases">
        <authorList>
            <person name="Cohen D.B."/>
            <person name="Kent A.D."/>
        </authorList>
    </citation>
    <scope>NUCLEOTIDE SEQUENCE [LARGE SCALE GENOMIC DNA]</scope>
    <source>
        <strain evidence="3 4">CECT 9216</strain>
    </source>
</reference>
<feature type="domain" description="N-acetyltransferase" evidence="1">
    <location>
        <begin position="1"/>
        <end position="203"/>
    </location>
</feature>
<dbReference type="Proteomes" id="UP000239237">
    <property type="component" value="Unassembled WGS sequence"/>
</dbReference>
<evidence type="ECO:0000313" key="5">
    <source>
        <dbReference type="Proteomes" id="UP000239237"/>
    </source>
</evidence>
<sequence length="203" mass="23506">MIIRRATRKDLDLITELTYNAFQNYPLFNVSTNKEKLHKTLHFLLYLNTLANINANDCYVCVDGKELVASFILKKPEHHHISFGTYIKIGGWQLPFKCSPKLASNIMNNLSRSDAIMPEKFKNYWYLDTLVVSPDYQGQKIGSKTLQEVMKMVLQQGGKKLCLITNTEINSIFYQKNGFKKVTKQSFNSFGQMNDTWVFEQEV</sequence>
<dbReference type="EMBL" id="OKQR01000002">
    <property type="protein sequence ID" value="SPD93782.1"/>
    <property type="molecule type" value="Genomic_DNA"/>
</dbReference>
<dbReference type="RefSeq" id="WP_105299773.1">
    <property type="nucleotide sequence ID" value="NZ_CAURUR010000004.1"/>
</dbReference>
<evidence type="ECO:0000313" key="2">
    <source>
        <dbReference type="EMBL" id="SPD93782.1"/>
    </source>
</evidence>
<dbReference type="PANTHER" id="PTHR42791:SF1">
    <property type="entry name" value="N-ACETYLTRANSFERASE DOMAIN-CONTAINING PROTEIN"/>
    <property type="match status" value="1"/>
</dbReference>
<dbReference type="AlphaFoldDB" id="A0A2N9KF14"/>
<name>A0A2N9KF14_9LACO</name>
<dbReference type="InterPro" id="IPR016181">
    <property type="entry name" value="Acyl_CoA_acyltransferase"/>
</dbReference>
<accession>A0A2N9KF14</accession>
<keyword evidence="3" id="KW-0808">Transferase</keyword>
<dbReference type="InterPro" id="IPR000182">
    <property type="entry name" value="GNAT_dom"/>
</dbReference>
<evidence type="ECO:0000313" key="4">
    <source>
        <dbReference type="Proteomes" id="UP000237923"/>
    </source>
</evidence>
<reference evidence="2 5" key="1">
    <citation type="submission" date="2018-02" db="EMBL/GenBank/DDBJ databases">
        <authorList>
            <person name="Rodrigo-Torres L."/>
            <person name="Arahal R. D."/>
            <person name="Lucena T."/>
        </authorList>
    </citation>
    <scope>NUCLEOTIDE SEQUENCE [LARGE SCALE GENOMIC DNA]</scope>
    <source>
        <strain evidence="2 5">CECT 8486</strain>
    </source>
</reference>
<organism evidence="3 4">
    <name type="scientific">Leuconostoc suionicum</name>
    <dbReference type="NCBI Taxonomy" id="1511761"/>
    <lineage>
        <taxon>Bacteria</taxon>
        <taxon>Bacillati</taxon>
        <taxon>Bacillota</taxon>
        <taxon>Bacilli</taxon>
        <taxon>Lactobacillales</taxon>
        <taxon>Lactobacillaceae</taxon>
        <taxon>Leuconostoc</taxon>
    </lineage>
</organism>
<dbReference type="Pfam" id="PF13508">
    <property type="entry name" value="Acetyltransf_7"/>
    <property type="match status" value="1"/>
</dbReference>
<dbReference type="InterPro" id="IPR052523">
    <property type="entry name" value="Trichothecene_AcTrans"/>
</dbReference>
<dbReference type="Proteomes" id="UP000237923">
    <property type="component" value="Unassembled WGS sequence"/>
</dbReference>
<dbReference type="CDD" id="cd04301">
    <property type="entry name" value="NAT_SF"/>
    <property type="match status" value="1"/>
</dbReference>
<dbReference type="PROSITE" id="PS51186">
    <property type="entry name" value="GNAT"/>
    <property type="match status" value="1"/>
</dbReference>
<dbReference type="Gene3D" id="3.40.630.30">
    <property type="match status" value="1"/>
</dbReference>
<evidence type="ECO:0000259" key="1">
    <source>
        <dbReference type="PROSITE" id="PS51186"/>
    </source>
</evidence>
<evidence type="ECO:0000313" key="3">
    <source>
        <dbReference type="EMBL" id="SPE09438.1"/>
    </source>
</evidence>
<proteinExistence type="predicted"/>
<dbReference type="PANTHER" id="PTHR42791">
    <property type="entry name" value="GNAT FAMILY ACETYLTRANSFERASE"/>
    <property type="match status" value="1"/>
</dbReference>
<dbReference type="EMBL" id="OKQU01000002">
    <property type="protein sequence ID" value="SPE09438.1"/>
    <property type="molecule type" value="Genomic_DNA"/>
</dbReference>
<dbReference type="GO" id="GO:0016747">
    <property type="term" value="F:acyltransferase activity, transferring groups other than amino-acyl groups"/>
    <property type="evidence" value="ECO:0007669"/>
    <property type="project" value="InterPro"/>
</dbReference>
<keyword evidence="5" id="KW-1185">Reference proteome</keyword>
<dbReference type="SUPFAM" id="SSF55729">
    <property type="entry name" value="Acyl-CoA N-acyltransferases (Nat)"/>
    <property type="match status" value="1"/>
</dbReference>